<sequence>MSSILMSSQGMAFATAMAVSGTVILLAFCRPKSTFSATQFSISDMNSKSDPQNLRSCIYSEEKKREKKMKKKVHFAEDVVDPVGNSEEFRREHKRSVRLNQDCRSQKHEVRGIPANRMALYNGILRDREHHGL</sequence>
<dbReference type="OrthoDB" id="695890at2759"/>
<protein>
    <submittedName>
        <fullName evidence="1">Uncharacterized protein</fullName>
    </submittedName>
</protein>
<keyword evidence="2" id="KW-1185">Reference proteome</keyword>
<dbReference type="AlphaFoldDB" id="A0A200Q8C4"/>
<proteinExistence type="predicted"/>
<comment type="caution">
    <text evidence="1">The sequence shown here is derived from an EMBL/GenBank/DDBJ whole genome shotgun (WGS) entry which is preliminary data.</text>
</comment>
<evidence type="ECO:0000313" key="1">
    <source>
        <dbReference type="EMBL" id="OVA06702.1"/>
    </source>
</evidence>
<reference evidence="1 2" key="1">
    <citation type="journal article" date="2017" name="Mol. Plant">
        <title>The Genome of Medicinal Plant Macleaya cordata Provides New Insights into Benzylisoquinoline Alkaloids Metabolism.</title>
        <authorList>
            <person name="Liu X."/>
            <person name="Liu Y."/>
            <person name="Huang P."/>
            <person name="Ma Y."/>
            <person name="Qing Z."/>
            <person name="Tang Q."/>
            <person name="Cao H."/>
            <person name="Cheng P."/>
            <person name="Zheng Y."/>
            <person name="Yuan Z."/>
            <person name="Zhou Y."/>
            <person name="Liu J."/>
            <person name="Tang Z."/>
            <person name="Zhuo Y."/>
            <person name="Zhang Y."/>
            <person name="Yu L."/>
            <person name="Huang J."/>
            <person name="Yang P."/>
            <person name="Peng Q."/>
            <person name="Zhang J."/>
            <person name="Jiang W."/>
            <person name="Zhang Z."/>
            <person name="Lin K."/>
            <person name="Ro D.K."/>
            <person name="Chen X."/>
            <person name="Xiong X."/>
            <person name="Shang Y."/>
            <person name="Huang S."/>
            <person name="Zeng J."/>
        </authorList>
    </citation>
    <scope>NUCLEOTIDE SEQUENCE [LARGE SCALE GENOMIC DNA]</scope>
    <source>
        <strain evidence="2">cv. BLH2017</strain>
        <tissue evidence="1">Root</tissue>
    </source>
</reference>
<dbReference type="Proteomes" id="UP000195402">
    <property type="component" value="Unassembled WGS sequence"/>
</dbReference>
<dbReference type="EMBL" id="MVGT01002749">
    <property type="protein sequence ID" value="OVA06702.1"/>
    <property type="molecule type" value="Genomic_DNA"/>
</dbReference>
<dbReference type="STRING" id="56857.A0A200Q8C4"/>
<organism evidence="1 2">
    <name type="scientific">Macleaya cordata</name>
    <name type="common">Five-seeded plume-poppy</name>
    <name type="synonym">Bocconia cordata</name>
    <dbReference type="NCBI Taxonomy" id="56857"/>
    <lineage>
        <taxon>Eukaryota</taxon>
        <taxon>Viridiplantae</taxon>
        <taxon>Streptophyta</taxon>
        <taxon>Embryophyta</taxon>
        <taxon>Tracheophyta</taxon>
        <taxon>Spermatophyta</taxon>
        <taxon>Magnoliopsida</taxon>
        <taxon>Ranunculales</taxon>
        <taxon>Papaveraceae</taxon>
        <taxon>Papaveroideae</taxon>
        <taxon>Macleaya</taxon>
    </lineage>
</organism>
<dbReference type="PANTHER" id="PTHR33564:SF11">
    <property type="entry name" value="OS06G0604600 PROTEIN"/>
    <property type="match status" value="1"/>
</dbReference>
<evidence type="ECO:0000313" key="2">
    <source>
        <dbReference type="Proteomes" id="UP000195402"/>
    </source>
</evidence>
<gene>
    <name evidence="1" type="ORF">BVC80_787g11</name>
</gene>
<dbReference type="OMA" id="AERMPAN"/>
<accession>A0A200Q8C4</accession>
<dbReference type="InParanoid" id="A0A200Q8C4"/>
<name>A0A200Q8C4_MACCD</name>
<dbReference type="FunCoup" id="A0A200Q8C4">
    <property type="interactions" value="190"/>
</dbReference>
<dbReference type="PANTHER" id="PTHR33564">
    <property type="entry name" value="TRANSMEMBRANE PROTEIN"/>
    <property type="match status" value="1"/>
</dbReference>